<organism evidence="2 3">
    <name type="scientific">Citricoccus parietis</name>
    <dbReference type="NCBI Taxonomy" id="592307"/>
    <lineage>
        <taxon>Bacteria</taxon>
        <taxon>Bacillati</taxon>
        <taxon>Actinomycetota</taxon>
        <taxon>Actinomycetes</taxon>
        <taxon>Micrococcales</taxon>
        <taxon>Micrococcaceae</taxon>
        <taxon>Citricoccus</taxon>
    </lineage>
</organism>
<protein>
    <submittedName>
        <fullName evidence="2">Uncharacterized protein</fullName>
    </submittedName>
</protein>
<reference evidence="2 3" key="1">
    <citation type="submission" date="2024-09" db="EMBL/GenBank/DDBJ databases">
        <authorList>
            <person name="Sun Q."/>
            <person name="Mori K."/>
        </authorList>
    </citation>
    <scope>NUCLEOTIDE SEQUENCE [LARGE SCALE GENOMIC DNA]</scope>
    <source>
        <strain evidence="2 3">CCM 7609</strain>
    </source>
</reference>
<dbReference type="Proteomes" id="UP001589575">
    <property type="component" value="Unassembled WGS sequence"/>
</dbReference>
<evidence type="ECO:0000313" key="3">
    <source>
        <dbReference type="Proteomes" id="UP001589575"/>
    </source>
</evidence>
<gene>
    <name evidence="2" type="ORF">ACFFX0_31640</name>
</gene>
<comment type="caution">
    <text evidence="2">The sequence shown here is derived from an EMBL/GenBank/DDBJ whole genome shotgun (WGS) entry which is preliminary data.</text>
</comment>
<dbReference type="EMBL" id="JBHMFI010000023">
    <property type="protein sequence ID" value="MFB9075472.1"/>
    <property type="molecule type" value="Genomic_DNA"/>
</dbReference>
<feature type="region of interest" description="Disordered" evidence="1">
    <location>
        <begin position="29"/>
        <end position="51"/>
    </location>
</feature>
<keyword evidence="3" id="KW-1185">Reference proteome</keyword>
<accession>A0ABV5G975</accession>
<proteinExistence type="predicted"/>
<evidence type="ECO:0000313" key="2">
    <source>
        <dbReference type="EMBL" id="MFB9075472.1"/>
    </source>
</evidence>
<name>A0ABV5G975_9MICC</name>
<evidence type="ECO:0000256" key="1">
    <source>
        <dbReference type="SAM" id="MobiDB-lite"/>
    </source>
</evidence>
<sequence>MEESHLRAVAEDLGNERGRAFEDELTDGSVAGAEGLTPRSRSRSMTVLGCR</sequence>